<accession>A0A2T0WQL8</accession>
<dbReference type="InterPro" id="IPR024311">
    <property type="entry name" value="Lipocalin-like"/>
</dbReference>
<evidence type="ECO:0000259" key="1">
    <source>
        <dbReference type="Pfam" id="PF13648"/>
    </source>
</evidence>
<evidence type="ECO:0000313" key="3">
    <source>
        <dbReference type="Proteomes" id="UP000238157"/>
    </source>
</evidence>
<comment type="caution">
    <text evidence="2">The sequence shown here is derived from an EMBL/GenBank/DDBJ whole genome shotgun (WGS) entry which is preliminary data.</text>
</comment>
<dbReference type="Pfam" id="PF13648">
    <property type="entry name" value="Lipocalin_4"/>
    <property type="match status" value="1"/>
</dbReference>
<dbReference type="AlphaFoldDB" id="A0A2T0WQL8"/>
<dbReference type="EMBL" id="PVTR01000003">
    <property type="protein sequence ID" value="PRY88989.1"/>
    <property type="molecule type" value="Genomic_DNA"/>
</dbReference>
<dbReference type="PROSITE" id="PS51257">
    <property type="entry name" value="PROKAR_LIPOPROTEIN"/>
    <property type="match status" value="1"/>
</dbReference>
<dbReference type="Proteomes" id="UP000238157">
    <property type="component" value="Unassembled WGS sequence"/>
</dbReference>
<keyword evidence="3" id="KW-1185">Reference proteome</keyword>
<feature type="domain" description="Lipocalin-like" evidence="1">
    <location>
        <begin position="33"/>
        <end position="143"/>
    </location>
</feature>
<dbReference type="RefSeq" id="WP_106132786.1">
    <property type="nucleotide sequence ID" value="NZ_PVTR01000003.1"/>
</dbReference>
<reference evidence="2 3" key="1">
    <citation type="submission" date="2018-03" db="EMBL/GenBank/DDBJ databases">
        <title>Genomic Encyclopedia of Archaeal and Bacterial Type Strains, Phase II (KMG-II): from individual species to whole genera.</title>
        <authorList>
            <person name="Goeker M."/>
        </authorList>
    </citation>
    <scope>NUCLEOTIDE SEQUENCE [LARGE SCALE GENOMIC DNA]</scope>
    <source>
        <strain evidence="2 3">DSM 27929</strain>
    </source>
</reference>
<gene>
    <name evidence="2" type="ORF">CLW00_103109</name>
</gene>
<protein>
    <submittedName>
        <fullName evidence="2">Lipocalin-like protein</fullName>
    </submittedName>
</protein>
<proteinExistence type="predicted"/>
<evidence type="ECO:0000313" key="2">
    <source>
        <dbReference type="EMBL" id="PRY88989.1"/>
    </source>
</evidence>
<dbReference type="OrthoDB" id="838963at2"/>
<sequence>MKTSIKFFQAMALSLLVLLFSCGEKDEPQVSPIVGIWNYSSYRLDMSINGQPLVQFLQAIGASQQEAQEAAEEIKDEFFSDEDFEGTELQFDADGTYEIRIDGINDESGTYQLLENNTILRLTSEDDETDFKVEQLTNNRLTIIFEEEESDDFFGIGLPVLVKLELELSFVK</sequence>
<name>A0A2T0WQL8_9BACT</name>
<organism evidence="2 3">
    <name type="scientific">Mongoliibacter ruber</name>
    <dbReference type="NCBI Taxonomy" id="1750599"/>
    <lineage>
        <taxon>Bacteria</taxon>
        <taxon>Pseudomonadati</taxon>
        <taxon>Bacteroidota</taxon>
        <taxon>Cytophagia</taxon>
        <taxon>Cytophagales</taxon>
        <taxon>Cyclobacteriaceae</taxon>
        <taxon>Mongoliibacter</taxon>
    </lineage>
</organism>